<evidence type="ECO:0000256" key="2">
    <source>
        <dbReference type="PROSITE-ProRule" id="PRU00703"/>
    </source>
</evidence>
<keyword evidence="4" id="KW-0560">Oxidoreductase</keyword>
<name>A0A166APG0_9EURY</name>
<dbReference type="PROSITE" id="PS51371">
    <property type="entry name" value="CBS"/>
    <property type="match status" value="4"/>
</dbReference>
<dbReference type="GO" id="GO:0003938">
    <property type="term" value="F:IMP dehydrogenase activity"/>
    <property type="evidence" value="ECO:0007669"/>
    <property type="project" value="UniProtKB-EC"/>
</dbReference>
<dbReference type="OrthoDB" id="8919at2157"/>
<dbReference type="Pfam" id="PF00571">
    <property type="entry name" value="CBS"/>
    <property type="match status" value="4"/>
</dbReference>
<dbReference type="Proteomes" id="UP000077066">
    <property type="component" value="Unassembled WGS sequence"/>
</dbReference>
<feature type="domain" description="CBS" evidence="3">
    <location>
        <begin position="7"/>
        <end position="71"/>
    </location>
</feature>
<proteinExistence type="predicted"/>
<reference evidence="4 5" key="1">
    <citation type="submission" date="2016-04" db="EMBL/GenBank/DDBJ databases">
        <title>Genome sequence of Methanobrevibacter filiformis DSM 11501.</title>
        <authorList>
            <person name="Poehlein A."/>
            <person name="Seedorf H."/>
            <person name="Daniel R."/>
        </authorList>
    </citation>
    <scope>NUCLEOTIDE SEQUENCE [LARGE SCALE GENOMIC DNA]</scope>
    <source>
        <strain evidence="4 5">DSM 11501</strain>
    </source>
</reference>
<comment type="caution">
    <text evidence="4">The sequence shown here is derived from an EMBL/GenBank/DDBJ whole genome shotgun (WGS) entry which is preliminary data.</text>
</comment>
<feature type="domain" description="CBS" evidence="3">
    <location>
        <begin position="80"/>
        <end position="136"/>
    </location>
</feature>
<dbReference type="PANTHER" id="PTHR43080:SF2">
    <property type="entry name" value="CBS DOMAIN-CONTAINING PROTEIN"/>
    <property type="match status" value="1"/>
</dbReference>
<dbReference type="EMBL" id="LWMT01000231">
    <property type="protein sequence ID" value="KZX12301.1"/>
    <property type="molecule type" value="Genomic_DNA"/>
</dbReference>
<gene>
    <name evidence="4" type="primary">guaB_2</name>
    <name evidence="4" type="ORF">MBFIL_11680</name>
</gene>
<feature type="domain" description="CBS" evidence="3">
    <location>
        <begin position="143"/>
        <end position="202"/>
    </location>
</feature>
<dbReference type="InterPro" id="IPR051257">
    <property type="entry name" value="Diverse_CBS-Domain"/>
</dbReference>
<dbReference type="InterPro" id="IPR046342">
    <property type="entry name" value="CBS_dom_sf"/>
</dbReference>
<organism evidence="4 5">
    <name type="scientific">Methanobrevibacter filiformis</name>
    <dbReference type="NCBI Taxonomy" id="55758"/>
    <lineage>
        <taxon>Archaea</taxon>
        <taxon>Methanobacteriati</taxon>
        <taxon>Methanobacteriota</taxon>
        <taxon>Methanomada group</taxon>
        <taxon>Methanobacteria</taxon>
        <taxon>Methanobacteriales</taxon>
        <taxon>Methanobacteriaceae</taxon>
        <taxon>Methanobrevibacter</taxon>
    </lineage>
</organism>
<dbReference type="EC" id="1.1.1.205" evidence="4"/>
<evidence type="ECO:0000313" key="4">
    <source>
        <dbReference type="EMBL" id="KZX12301.1"/>
    </source>
</evidence>
<dbReference type="STRING" id="55758.MBFIL_11680"/>
<dbReference type="AlphaFoldDB" id="A0A166APG0"/>
<dbReference type="Gene3D" id="3.10.580.10">
    <property type="entry name" value="CBS-domain"/>
    <property type="match status" value="2"/>
</dbReference>
<protein>
    <submittedName>
        <fullName evidence="4">Inosine-5'-monophosphate dehydrogenase</fullName>
        <ecNumber evidence="4">1.1.1.205</ecNumber>
    </submittedName>
</protein>
<evidence type="ECO:0000256" key="1">
    <source>
        <dbReference type="ARBA" id="ARBA00023122"/>
    </source>
</evidence>
<dbReference type="RefSeq" id="WP_066972528.1">
    <property type="nucleotide sequence ID" value="NZ_LWMT01000231.1"/>
</dbReference>
<dbReference type="PATRIC" id="fig|55758.3.peg.1339"/>
<accession>A0A166APG0</accession>
<evidence type="ECO:0000313" key="5">
    <source>
        <dbReference type="Proteomes" id="UP000077066"/>
    </source>
</evidence>
<dbReference type="PANTHER" id="PTHR43080">
    <property type="entry name" value="CBS DOMAIN-CONTAINING PROTEIN CBSX3, MITOCHONDRIAL"/>
    <property type="match status" value="1"/>
</dbReference>
<keyword evidence="1 2" id="KW-0129">CBS domain</keyword>
<feature type="domain" description="CBS" evidence="3">
    <location>
        <begin position="217"/>
        <end position="273"/>
    </location>
</feature>
<sequence length="273" mass="29999">MQVRNIMSEDLIVIDKDQNVCDGLRLMKKNKISRLPVINTNKSNKKELVGIVTEKDIAIKLGSSKYGNLASSHFHMSTVMVKDILTAEEDMSVVEAANILIENNIGGMPIIDSGDIVGIVTKSDFIDTCRGKPYDKILVEEVMSTDLIAISAQDRLVHARRIILDSQIGRLLVTEKNELAGILTSKDITKALISFRKHVPDNHKQAQIKNIIVEEVMTSNVQELPTTATITESADAMLESGFNGFPVANDNGQIVGIITKSDLLSLIIELEMS</sequence>
<dbReference type="SUPFAM" id="SSF54631">
    <property type="entry name" value="CBS-domain pair"/>
    <property type="match status" value="2"/>
</dbReference>
<keyword evidence="5" id="KW-1185">Reference proteome</keyword>
<evidence type="ECO:0000259" key="3">
    <source>
        <dbReference type="PROSITE" id="PS51371"/>
    </source>
</evidence>
<dbReference type="SMART" id="SM00116">
    <property type="entry name" value="CBS"/>
    <property type="match status" value="4"/>
</dbReference>
<dbReference type="InterPro" id="IPR000644">
    <property type="entry name" value="CBS_dom"/>
</dbReference>